<name>A0A919ENC1_STRFL</name>
<evidence type="ECO:0000313" key="2">
    <source>
        <dbReference type="Proteomes" id="UP000632849"/>
    </source>
</evidence>
<dbReference type="AlphaFoldDB" id="A0A919ENC1"/>
<proteinExistence type="predicted"/>
<reference evidence="1" key="2">
    <citation type="submission" date="2020-09" db="EMBL/GenBank/DDBJ databases">
        <authorList>
            <person name="Sun Q."/>
            <person name="Ohkuma M."/>
        </authorList>
    </citation>
    <scope>NUCLEOTIDE SEQUENCE</scope>
    <source>
        <strain evidence="1">JCM 4122</strain>
    </source>
</reference>
<comment type="caution">
    <text evidence="1">The sequence shown here is derived from an EMBL/GenBank/DDBJ whole genome shotgun (WGS) entry which is preliminary data.</text>
</comment>
<protein>
    <submittedName>
        <fullName evidence="1">Uncharacterized protein</fullName>
    </submittedName>
</protein>
<keyword evidence="2" id="KW-1185">Reference proteome</keyword>
<dbReference type="EMBL" id="BNBE01000002">
    <property type="protein sequence ID" value="GHG05940.1"/>
    <property type="molecule type" value="Genomic_DNA"/>
</dbReference>
<organism evidence="1 2">
    <name type="scientific">Streptomyces filamentosus</name>
    <name type="common">Streptomyces roseosporus</name>
    <dbReference type="NCBI Taxonomy" id="67294"/>
    <lineage>
        <taxon>Bacteria</taxon>
        <taxon>Bacillati</taxon>
        <taxon>Actinomycetota</taxon>
        <taxon>Actinomycetes</taxon>
        <taxon>Kitasatosporales</taxon>
        <taxon>Streptomycetaceae</taxon>
        <taxon>Streptomyces</taxon>
    </lineage>
</organism>
<evidence type="ECO:0000313" key="1">
    <source>
        <dbReference type="EMBL" id="GHG05940.1"/>
    </source>
</evidence>
<gene>
    <name evidence="1" type="ORF">GCM10017667_41200</name>
</gene>
<reference evidence="1" key="1">
    <citation type="journal article" date="2014" name="Int. J. Syst. Evol. Microbiol.">
        <title>Complete genome sequence of Corynebacterium casei LMG S-19264T (=DSM 44701T), isolated from a smear-ripened cheese.</title>
        <authorList>
            <consortium name="US DOE Joint Genome Institute (JGI-PGF)"/>
            <person name="Walter F."/>
            <person name="Albersmeier A."/>
            <person name="Kalinowski J."/>
            <person name="Ruckert C."/>
        </authorList>
    </citation>
    <scope>NUCLEOTIDE SEQUENCE</scope>
    <source>
        <strain evidence="1">JCM 4122</strain>
    </source>
</reference>
<sequence length="89" mass="9948">MTGAPYAVRISSQAAKILDTLPDHVEDTVWDVLDAAAADPWGFRPWNADDPEGEDVRYASVGQLSLAYWVNRPLRRLTVLDIVWLGQQP</sequence>
<accession>A0A919ENC1</accession>
<dbReference type="RefSeq" id="WP_190042522.1">
    <property type="nucleotide sequence ID" value="NZ_BNBE01000002.1"/>
</dbReference>
<dbReference type="Proteomes" id="UP000632849">
    <property type="component" value="Unassembled WGS sequence"/>
</dbReference>